<keyword evidence="1" id="KW-0040">ANK repeat</keyword>
<evidence type="ECO:0000313" key="4">
    <source>
        <dbReference type="Proteomes" id="UP000019373"/>
    </source>
</evidence>
<feature type="repeat" description="ANK" evidence="1">
    <location>
        <begin position="372"/>
        <end position="404"/>
    </location>
</feature>
<dbReference type="SUPFAM" id="SSF48403">
    <property type="entry name" value="Ankyrin repeat"/>
    <property type="match status" value="1"/>
</dbReference>
<keyword evidence="4" id="KW-1185">Reference proteome</keyword>
<dbReference type="Proteomes" id="UP000019373">
    <property type="component" value="Unassembled WGS sequence"/>
</dbReference>
<protein>
    <recommendedName>
        <fullName evidence="2">Clr5 domain-containing protein</fullName>
    </recommendedName>
</protein>
<dbReference type="OrthoDB" id="539213at2759"/>
<evidence type="ECO:0000256" key="1">
    <source>
        <dbReference type="PROSITE-ProRule" id="PRU00023"/>
    </source>
</evidence>
<sequence length="882" mass="101387">MSAKKWKPSESRIKQLYVVEEKSIKQLREIINKEFGLIATERQYKAKIQQMKLERNVKTKERRTILQHIQHRKYSVGKESRHVRIRGHKITAEKLARWMKESIINHPVLLTSPLSPITSEISIVTNSSPGSPTMIPSAFSEYQAPAIEPTIQSDMKTAVIRRLFAHVHKLALEAQEARSIFKDFQLILDCKPMKIHFRKWASGWSYQENAIRKKIVARVQDLMNLPRRIIVDTEVNNPHETTLGLSSRSLGVIPSRGRHRCISWMTPYGSVQLSLWATSDRSPPNVGDEETINFADEAFTVRMAMVPSRKVAASSLIMFDFTPHLNLPAKITYRAMIPNHSEVFRIVKRGQVKELIQALEEGTARLTDRDEDGRSLLNYAVHSSEIDMCKYLLDKGADPNAIEIDEYGWSGPLHSMCRMLDSDMNEVATLEHILNIEGLFIGPKNTCKPTYWVDSEEEPLFQLARLCGYYFVAAFHIVDKAILLLKRKTNILGRLSNGDNVLHTLLKCQRYHEIEPRKPRGAVLFYEDRVMRLRENSFYLSVTEPLQLLLAFITAGADIYTINNRGQTPTMVARKYGREHEWAEALALCGIDPEEVFAQSDLAVYNDTHIQTSRLSFDQFCQNRQEHLRFKEKYFGEYCQSCGEKFRPEIVSLDERCPECGKRFQPKEVPLEGHYRWWLENYLHEKARWTKYYQEWLGSCLSDEEITDEDAAITDEDAEITDEDAEITDEDEEIADQDEVITDQEVIADQDEVIDEGEATNIDGQSRIIRAAYKSHESMEISQEPADLDAEDMLWSEWSREQPEAGEFDDRGVCVDLQETTVHERELRDGFTKDANDQVMGGGIDRGNALDESNRNTGNPIADGMNTLDMNMFDDFFDFSSL</sequence>
<dbReference type="eggNOG" id="ENOG502RPVI">
    <property type="taxonomic scope" value="Eukaryota"/>
</dbReference>
<dbReference type="EMBL" id="KE721082">
    <property type="protein sequence ID" value="ERF72537.1"/>
    <property type="molecule type" value="Genomic_DNA"/>
</dbReference>
<accession>U1G5C5</accession>
<dbReference type="AlphaFoldDB" id="U1G5C5"/>
<dbReference type="GeneID" id="19237868"/>
<organism evidence="3 4">
    <name type="scientific">Endocarpon pusillum (strain Z07020 / HMAS-L-300199)</name>
    <name type="common">Lichen-forming fungus</name>
    <dbReference type="NCBI Taxonomy" id="1263415"/>
    <lineage>
        <taxon>Eukaryota</taxon>
        <taxon>Fungi</taxon>
        <taxon>Dikarya</taxon>
        <taxon>Ascomycota</taxon>
        <taxon>Pezizomycotina</taxon>
        <taxon>Eurotiomycetes</taxon>
        <taxon>Chaetothyriomycetidae</taxon>
        <taxon>Verrucariales</taxon>
        <taxon>Verrucariaceae</taxon>
        <taxon>Endocarpon</taxon>
    </lineage>
</organism>
<dbReference type="PANTHER" id="PTHR38788:SF3">
    <property type="entry name" value="CLR5 DOMAIN-CONTAINING PROTEIN"/>
    <property type="match status" value="1"/>
</dbReference>
<gene>
    <name evidence="3" type="ORF">EPUS_02818</name>
</gene>
<reference evidence="4" key="1">
    <citation type="journal article" date="2014" name="BMC Genomics">
        <title>Genome characteristics reveal the impact of lichenization on lichen-forming fungus Endocarpon pusillum Hedwig (Verrucariales, Ascomycota).</title>
        <authorList>
            <person name="Wang Y.-Y."/>
            <person name="Liu B."/>
            <person name="Zhang X.-Y."/>
            <person name="Zhou Q.-M."/>
            <person name="Zhang T."/>
            <person name="Li H."/>
            <person name="Yu Y.-F."/>
            <person name="Zhang X.-L."/>
            <person name="Hao X.-Y."/>
            <person name="Wang M."/>
            <person name="Wang L."/>
            <person name="Wei J.-C."/>
        </authorList>
    </citation>
    <scope>NUCLEOTIDE SEQUENCE [LARGE SCALE GENOMIC DNA]</scope>
    <source>
        <strain evidence="4">Z07020 / HMAS-L-300199</strain>
    </source>
</reference>
<dbReference type="PROSITE" id="PS50088">
    <property type="entry name" value="ANK_REPEAT"/>
    <property type="match status" value="1"/>
</dbReference>
<dbReference type="Pfam" id="PF13606">
    <property type="entry name" value="Ank_3"/>
    <property type="match status" value="1"/>
</dbReference>
<dbReference type="RefSeq" id="XP_007801769.1">
    <property type="nucleotide sequence ID" value="XM_007803578.1"/>
</dbReference>
<feature type="domain" description="Clr5" evidence="2">
    <location>
        <begin position="3"/>
        <end position="50"/>
    </location>
</feature>
<dbReference type="HOGENOM" id="CLU_326524_0_0_1"/>
<dbReference type="PANTHER" id="PTHR38788">
    <property type="entry name" value="CLR5 DOMAIN-CONTAINING PROTEIN"/>
    <property type="match status" value="1"/>
</dbReference>
<dbReference type="InterPro" id="IPR036770">
    <property type="entry name" value="Ankyrin_rpt-contain_sf"/>
</dbReference>
<dbReference type="Gene3D" id="1.25.40.20">
    <property type="entry name" value="Ankyrin repeat-containing domain"/>
    <property type="match status" value="1"/>
</dbReference>
<evidence type="ECO:0000313" key="3">
    <source>
        <dbReference type="EMBL" id="ERF72537.1"/>
    </source>
</evidence>
<dbReference type="OMA" id="TTVHERE"/>
<dbReference type="InterPro" id="IPR002110">
    <property type="entry name" value="Ankyrin_rpt"/>
</dbReference>
<dbReference type="SMART" id="SM00248">
    <property type="entry name" value="ANK"/>
    <property type="match status" value="1"/>
</dbReference>
<proteinExistence type="predicted"/>
<dbReference type="PROSITE" id="PS50297">
    <property type="entry name" value="ANK_REP_REGION"/>
    <property type="match status" value="1"/>
</dbReference>
<name>U1G5C5_ENDPU</name>
<dbReference type="Pfam" id="PF14420">
    <property type="entry name" value="Clr5"/>
    <property type="match status" value="1"/>
</dbReference>
<evidence type="ECO:0000259" key="2">
    <source>
        <dbReference type="Pfam" id="PF14420"/>
    </source>
</evidence>
<dbReference type="InterPro" id="IPR025676">
    <property type="entry name" value="Clr5_dom"/>
</dbReference>